<feature type="transmembrane region" description="Helical" evidence="1">
    <location>
        <begin position="140"/>
        <end position="168"/>
    </location>
</feature>
<dbReference type="Proteomes" id="UP000571817">
    <property type="component" value="Unassembled WGS sequence"/>
</dbReference>
<feature type="transmembrane region" description="Helical" evidence="1">
    <location>
        <begin position="105"/>
        <end position="128"/>
    </location>
</feature>
<dbReference type="EMBL" id="JACCFW010000001">
    <property type="protein sequence ID" value="NYJ76043.1"/>
    <property type="molecule type" value="Genomic_DNA"/>
</dbReference>
<feature type="transmembrane region" description="Helical" evidence="1">
    <location>
        <begin position="72"/>
        <end position="93"/>
    </location>
</feature>
<evidence type="ECO:0000256" key="1">
    <source>
        <dbReference type="SAM" id="Phobius"/>
    </source>
</evidence>
<evidence type="ECO:0000313" key="2">
    <source>
        <dbReference type="EMBL" id="NYJ76043.1"/>
    </source>
</evidence>
<protein>
    <recommendedName>
        <fullName evidence="4">DUF4386 domain-containing protein</fullName>
    </recommendedName>
</protein>
<accession>A0A853DJ33</accession>
<keyword evidence="1" id="KW-0472">Membrane</keyword>
<evidence type="ECO:0000313" key="3">
    <source>
        <dbReference type="Proteomes" id="UP000571817"/>
    </source>
</evidence>
<dbReference type="AlphaFoldDB" id="A0A853DJ33"/>
<comment type="caution">
    <text evidence="2">The sequence shown here is derived from an EMBL/GenBank/DDBJ whole genome shotgun (WGS) entry which is preliminary data.</text>
</comment>
<feature type="transmembrane region" description="Helical" evidence="1">
    <location>
        <begin position="206"/>
        <end position="226"/>
    </location>
</feature>
<reference evidence="2 3" key="1">
    <citation type="submission" date="2020-07" db="EMBL/GenBank/DDBJ databases">
        <title>Sequencing the genomes of 1000 actinobacteria strains.</title>
        <authorList>
            <person name="Klenk H.-P."/>
        </authorList>
    </citation>
    <scope>NUCLEOTIDE SEQUENCE [LARGE SCALE GENOMIC DNA]</scope>
    <source>
        <strain evidence="2 3">DSM 29531</strain>
    </source>
</reference>
<feature type="transmembrane region" description="Helical" evidence="1">
    <location>
        <begin position="180"/>
        <end position="200"/>
    </location>
</feature>
<organism evidence="2 3">
    <name type="scientific">Allobranchiibius huperziae</name>
    <dbReference type="NCBI Taxonomy" id="1874116"/>
    <lineage>
        <taxon>Bacteria</taxon>
        <taxon>Bacillati</taxon>
        <taxon>Actinomycetota</taxon>
        <taxon>Actinomycetes</taxon>
        <taxon>Micrococcales</taxon>
        <taxon>Dermacoccaceae</taxon>
        <taxon>Allobranchiibius</taxon>
    </lineage>
</organism>
<dbReference type="RefSeq" id="WP_179483145.1">
    <property type="nucleotide sequence ID" value="NZ_JACCFW010000001.1"/>
</dbReference>
<evidence type="ECO:0008006" key="4">
    <source>
        <dbReference type="Google" id="ProtNLM"/>
    </source>
</evidence>
<keyword evidence="3" id="KW-1185">Reference proteome</keyword>
<name>A0A853DJ33_9MICO</name>
<proteinExistence type="predicted"/>
<gene>
    <name evidence="2" type="ORF">HNR15_003006</name>
</gene>
<sequence length="239" mass="25270">MTENLVRRAAPSSGRRLGGPHPGIVALVALLLTLLGLVVGAAMSKGHALESPFTSSQHLAHRIGQYRSATRVMAWIQVGSAVPLGILSATIYVRQQKLGVRVPGPVIGVFGGFLASTMLMLSGLIGWVSSRHELATDPTLLHALSFLSFITGSVGFVLGMGLLVAGLAVPGHLLRLLPRWLTWVGLVLAACCELSFVAMVAQPLQFLFPIGRFGGLLWLVAAGFLLPASRRSPWSEVPA</sequence>
<keyword evidence="1" id="KW-0812">Transmembrane</keyword>
<keyword evidence="1" id="KW-1133">Transmembrane helix</keyword>